<dbReference type="GeneID" id="20315073"/>
<proteinExistence type="predicted"/>
<name>A0A075A4K7_OPIVI</name>
<protein>
    <submittedName>
        <fullName evidence="1">Uncharacterized protein</fullName>
    </submittedName>
</protein>
<dbReference type="KEGG" id="ovi:T265_00885"/>
<reference evidence="1 2" key="1">
    <citation type="submission" date="2013-11" db="EMBL/GenBank/DDBJ databases">
        <title>Opisthorchis viverrini - life in the bile duct.</title>
        <authorList>
            <person name="Young N.D."/>
            <person name="Nagarajan N."/>
            <person name="Lin S.J."/>
            <person name="Korhonen P.K."/>
            <person name="Jex A.R."/>
            <person name="Hall R.S."/>
            <person name="Safavi-Hemami H."/>
            <person name="Kaewkong W."/>
            <person name="Bertrand D."/>
            <person name="Gao S."/>
            <person name="Seet Q."/>
            <person name="Wongkham S."/>
            <person name="Teh B.T."/>
            <person name="Wongkham C."/>
            <person name="Intapan P.M."/>
            <person name="Maleewong W."/>
            <person name="Yang X."/>
            <person name="Hu M."/>
            <person name="Wang Z."/>
            <person name="Hofmann A."/>
            <person name="Sternberg P.W."/>
            <person name="Tan P."/>
            <person name="Wang J."/>
            <person name="Gasser R.B."/>
        </authorList>
    </citation>
    <scope>NUCLEOTIDE SEQUENCE [LARGE SCALE GENOMIC DNA]</scope>
</reference>
<keyword evidence="2" id="KW-1185">Reference proteome</keyword>
<organism evidence="1 2">
    <name type="scientific">Opisthorchis viverrini</name>
    <name type="common">Southeast Asian liver fluke</name>
    <dbReference type="NCBI Taxonomy" id="6198"/>
    <lineage>
        <taxon>Eukaryota</taxon>
        <taxon>Metazoa</taxon>
        <taxon>Spiralia</taxon>
        <taxon>Lophotrochozoa</taxon>
        <taxon>Platyhelminthes</taxon>
        <taxon>Trematoda</taxon>
        <taxon>Digenea</taxon>
        <taxon>Opisthorchiida</taxon>
        <taxon>Opisthorchiata</taxon>
        <taxon>Opisthorchiidae</taxon>
        <taxon>Opisthorchis</taxon>
    </lineage>
</organism>
<sequence>MDSPSQVPEAMNDCSHLNIPSPEMARTFQLVHSKHEGTESDCRGNRPEWIDDRLTKGQWISCE</sequence>
<dbReference type="AlphaFoldDB" id="A0A075A4K7"/>
<dbReference type="Proteomes" id="UP000054324">
    <property type="component" value="Unassembled WGS sequence"/>
</dbReference>
<dbReference type="RefSeq" id="XP_009163044.1">
    <property type="nucleotide sequence ID" value="XM_009164780.1"/>
</dbReference>
<dbReference type="CTD" id="20315073"/>
<evidence type="ECO:0000313" key="1">
    <source>
        <dbReference type="EMBL" id="KER33187.1"/>
    </source>
</evidence>
<gene>
    <name evidence="1" type="ORF">T265_00885</name>
</gene>
<evidence type="ECO:0000313" key="2">
    <source>
        <dbReference type="Proteomes" id="UP000054324"/>
    </source>
</evidence>
<accession>A0A075A4K7</accession>
<dbReference type="EMBL" id="KL596627">
    <property type="protein sequence ID" value="KER33187.1"/>
    <property type="molecule type" value="Genomic_DNA"/>
</dbReference>